<dbReference type="GeneID" id="103516326"/>
<feature type="compositionally biased region" description="Polar residues" evidence="1">
    <location>
        <begin position="12"/>
        <end position="22"/>
    </location>
</feature>
<gene>
    <name evidence="3" type="primary">LOC103516326</name>
</gene>
<proteinExistence type="predicted"/>
<sequence>MFPSGPAWNPSPAVQSAPSPHASSHDLYPGGSFYSTHQPPAAVMWRYADPASFQRSYEFPIVAHPHHHHHHHQQTHFHSFPSSSNLIKKVKLPRPARNASWNARKK</sequence>
<dbReference type="PaxDb" id="121845-A0A1S3DDE5"/>
<evidence type="ECO:0000256" key="1">
    <source>
        <dbReference type="SAM" id="MobiDB-lite"/>
    </source>
</evidence>
<keyword evidence="2" id="KW-1185">Reference proteome</keyword>
<dbReference type="AlphaFoldDB" id="A0A1S3DDE5"/>
<evidence type="ECO:0000313" key="3">
    <source>
        <dbReference type="RefSeq" id="XP_008479513.1"/>
    </source>
</evidence>
<dbReference type="RefSeq" id="XP_008479513.1">
    <property type="nucleotide sequence ID" value="XM_008481291.1"/>
</dbReference>
<feature type="compositionally biased region" description="Basic residues" evidence="1">
    <location>
        <begin position="64"/>
        <end position="75"/>
    </location>
</feature>
<accession>A0A1S3DDE5</accession>
<evidence type="ECO:0000313" key="2">
    <source>
        <dbReference type="Proteomes" id="UP000079169"/>
    </source>
</evidence>
<name>A0A1S3DDE5_DIACI</name>
<dbReference type="KEGG" id="dci:103516326"/>
<reference evidence="3" key="1">
    <citation type="submission" date="2025-08" db="UniProtKB">
        <authorList>
            <consortium name="RefSeq"/>
        </authorList>
    </citation>
    <scope>IDENTIFICATION</scope>
</reference>
<protein>
    <submittedName>
        <fullName evidence="3">Chromatin modification-related protein EAF1-like</fullName>
    </submittedName>
</protein>
<feature type="region of interest" description="Disordered" evidence="1">
    <location>
        <begin position="1"/>
        <end position="31"/>
    </location>
</feature>
<organism evidence="2 3">
    <name type="scientific">Diaphorina citri</name>
    <name type="common">Asian citrus psyllid</name>
    <dbReference type="NCBI Taxonomy" id="121845"/>
    <lineage>
        <taxon>Eukaryota</taxon>
        <taxon>Metazoa</taxon>
        <taxon>Ecdysozoa</taxon>
        <taxon>Arthropoda</taxon>
        <taxon>Hexapoda</taxon>
        <taxon>Insecta</taxon>
        <taxon>Pterygota</taxon>
        <taxon>Neoptera</taxon>
        <taxon>Paraneoptera</taxon>
        <taxon>Hemiptera</taxon>
        <taxon>Sternorrhyncha</taxon>
        <taxon>Psylloidea</taxon>
        <taxon>Psyllidae</taxon>
        <taxon>Diaphorininae</taxon>
        <taxon>Diaphorina</taxon>
    </lineage>
</organism>
<feature type="region of interest" description="Disordered" evidence="1">
    <location>
        <begin position="64"/>
        <end position="84"/>
    </location>
</feature>
<dbReference type="Proteomes" id="UP000079169">
    <property type="component" value="Unplaced"/>
</dbReference>